<feature type="domain" description="SusD-like N-terminal" evidence="7">
    <location>
        <begin position="87"/>
        <end position="220"/>
    </location>
</feature>
<dbReference type="EMBL" id="CP002955">
    <property type="protein sequence ID" value="AEL28383.1"/>
    <property type="molecule type" value="Genomic_DNA"/>
</dbReference>
<dbReference type="Proteomes" id="UP000001635">
    <property type="component" value="Chromosome"/>
</dbReference>
<accession>G0J4E3</accession>
<evidence type="ECO:0000256" key="3">
    <source>
        <dbReference type="ARBA" id="ARBA00022729"/>
    </source>
</evidence>
<dbReference type="RefSeq" id="WP_014022663.1">
    <property type="nucleotide sequence ID" value="NC_015914.1"/>
</dbReference>
<dbReference type="KEGG" id="cmr:Cycma_4697"/>
<organism evidence="8 9">
    <name type="scientific">Cyclobacterium marinum (strain ATCC 25205 / DSM 745 / LMG 13164 / NCIMB 1802)</name>
    <name type="common">Flectobacillus marinus</name>
    <dbReference type="NCBI Taxonomy" id="880070"/>
    <lineage>
        <taxon>Bacteria</taxon>
        <taxon>Pseudomonadati</taxon>
        <taxon>Bacteroidota</taxon>
        <taxon>Cytophagia</taxon>
        <taxon>Cytophagales</taxon>
        <taxon>Cyclobacteriaceae</taxon>
        <taxon>Cyclobacterium</taxon>
    </lineage>
</organism>
<dbReference type="OrthoDB" id="906516at2"/>
<dbReference type="Pfam" id="PF07980">
    <property type="entry name" value="SusD_RagB"/>
    <property type="match status" value="1"/>
</dbReference>
<evidence type="ECO:0000256" key="1">
    <source>
        <dbReference type="ARBA" id="ARBA00004442"/>
    </source>
</evidence>
<comment type="subcellular location">
    <subcellularLocation>
        <location evidence="1">Cell outer membrane</location>
    </subcellularLocation>
</comment>
<protein>
    <submittedName>
        <fullName evidence="8">RagB/SusD domain-containing protein</fullName>
    </submittedName>
</protein>
<name>G0J4E3_CYCMS</name>
<keyword evidence="3" id="KW-0732">Signal</keyword>
<evidence type="ECO:0000259" key="6">
    <source>
        <dbReference type="Pfam" id="PF07980"/>
    </source>
</evidence>
<gene>
    <name evidence="8" type="ordered locus">Cycma_4697</name>
</gene>
<evidence type="ECO:0000256" key="5">
    <source>
        <dbReference type="ARBA" id="ARBA00023237"/>
    </source>
</evidence>
<dbReference type="InterPro" id="IPR012944">
    <property type="entry name" value="SusD_RagB_dom"/>
</dbReference>
<reference evidence="9" key="1">
    <citation type="submission" date="2011-07" db="EMBL/GenBank/DDBJ databases">
        <title>The complete genome of Cyclobacterium marinum DSM 745.</title>
        <authorList>
            <person name="Lucas S."/>
            <person name="Han J."/>
            <person name="Lapidus A."/>
            <person name="Bruce D."/>
            <person name="Goodwin L."/>
            <person name="Pitluck S."/>
            <person name="Peters L."/>
            <person name="Kyrpides N."/>
            <person name="Mavromatis K."/>
            <person name="Ivanova N."/>
            <person name="Ovchinnikova G."/>
            <person name="Chertkov O."/>
            <person name="Detter J.C."/>
            <person name="Tapia R."/>
            <person name="Han C."/>
            <person name="Land M."/>
            <person name="Hauser L."/>
            <person name="Markowitz V."/>
            <person name="Cheng J.-F."/>
            <person name="Hugenholtz P."/>
            <person name="Woyke T."/>
            <person name="Wu D."/>
            <person name="Tindall B."/>
            <person name="Schuetze A."/>
            <person name="Brambilla E."/>
            <person name="Klenk H.-P."/>
            <person name="Eisen J.A."/>
        </authorList>
    </citation>
    <scope>NUCLEOTIDE SEQUENCE [LARGE SCALE GENOMIC DNA]</scope>
    <source>
        <strain evidence="9">ATCC 25205 / DSM 745 / LMG 13164 / NCIMB 1802</strain>
    </source>
</reference>
<evidence type="ECO:0000256" key="2">
    <source>
        <dbReference type="ARBA" id="ARBA00006275"/>
    </source>
</evidence>
<keyword evidence="4" id="KW-0472">Membrane</keyword>
<dbReference type="AlphaFoldDB" id="G0J4E3"/>
<dbReference type="SUPFAM" id="SSF48452">
    <property type="entry name" value="TPR-like"/>
    <property type="match status" value="1"/>
</dbReference>
<feature type="domain" description="RagB/SusD" evidence="6">
    <location>
        <begin position="318"/>
        <end position="545"/>
    </location>
</feature>
<sequence>MKYFHIIICFILGLSISSCNEILTEDPVSLATSDSYYVTERGIEDGLKASYTTLRDFYGQQNGFFLTVTGTDIFTNGFGGIANNPDINNYSSNFLGTNSTVTNVWNALYVGVNQCNTVVSKIPDVTGITEERRKEVEAEARFLRALYYFHLVQQWGDVHFTLEETKGVETEANKTPASTIYDNGILPDLEFAVENLPPSAAEQGRAFKGAAEAILARVHLTLGNWAAAEALASSVIQNYDFELVTPYADLWDINNDSNKEFIWSVQFTEDPLLNGPGNSGHLYFIFDYTFNPAMVRDVENGRPFQRFLPTNYLFSLYDRDIDARWNGSFKTVWYANISAEINGHQVNPGDTAIHIVMEPVPDEVKMAAPYWIIDYKGNWIGDVNAYQEIGTNQRRNYPSLLKFLDPLRPSTNETAGRRDFPVVRLAEMYLIASEAAWRQGDAGTAADYMNVLRSRAAIPGKEAEMLVDANDINLDFILEERARELVGEKHRWYDLKRTGTLLERVRQYNLDASPNIKEMHLVRPIPQTQIDRASNPDEFVQNPGY</sequence>
<dbReference type="GO" id="GO:0009279">
    <property type="term" value="C:cell outer membrane"/>
    <property type="evidence" value="ECO:0007669"/>
    <property type="project" value="UniProtKB-SubCell"/>
</dbReference>
<evidence type="ECO:0000256" key="4">
    <source>
        <dbReference type="ARBA" id="ARBA00023136"/>
    </source>
</evidence>
<proteinExistence type="inferred from homology"/>
<dbReference type="eggNOG" id="COG0436">
    <property type="taxonomic scope" value="Bacteria"/>
</dbReference>
<dbReference type="Pfam" id="PF14322">
    <property type="entry name" value="SusD-like_3"/>
    <property type="match status" value="1"/>
</dbReference>
<evidence type="ECO:0000313" key="8">
    <source>
        <dbReference type="EMBL" id="AEL28383.1"/>
    </source>
</evidence>
<keyword evidence="5" id="KW-0998">Cell outer membrane</keyword>
<dbReference type="STRING" id="880070.Cycma_4697"/>
<evidence type="ECO:0000259" key="7">
    <source>
        <dbReference type="Pfam" id="PF14322"/>
    </source>
</evidence>
<dbReference type="InterPro" id="IPR011990">
    <property type="entry name" value="TPR-like_helical_dom_sf"/>
</dbReference>
<evidence type="ECO:0000313" key="9">
    <source>
        <dbReference type="Proteomes" id="UP000001635"/>
    </source>
</evidence>
<keyword evidence="9" id="KW-1185">Reference proteome</keyword>
<dbReference type="InterPro" id="IPR033985">
    <property type="entry name" value="SusD-like_N"/>
</dbReference>
<dbReference type="CDD" id="cd08977">
    <property type="entry name" value="SusD"/>
    <property type="match status" value="1"/>
</dbReference>
<dbReference type="HOGENOM" id="CLU_015553_1_4_10"/>
<dbReference type="PROSITE" id="PS51257">
    <property type="entry name" value="PROKAR_LIPOPROTEIN"/>
    <property type="match status" value="1"/>
</dbReference>
<dbReference type="Gene3D" id="1.25.40.390">
    <property type="match status" value="1"/>
</dbReference>
<comment type="similarity">
    <text evidence="2">Belongs to the SusD family.</text>
</comment>